<evidence type="ECO:0000256" key="1">
    <source>
        <dbReference type="SAM" id="SignalP"/>
    </source>
</evidence>
<dbReference type="Proteomes" id="UP001597369">
    <property type="component" value="Unassembled WGS sequence"/>
</dbReference>
<evidence type="ECO:0000313" key="3">
    <source>
        <dbReference type="Proteomes" id="UP001597369"/>
    </source>
</evidence>
<sequence>MLKLWQSVRLLVPVIAVMLLCSSFVPNATTACKDIKACTCTRTQTVLTTATQDKAPAKKGRKSVLDADVLDHPLSFFQDSFAEEAESGVSEHYRTLMLTVKTLVASLLSTII</sequence>
<keyword evidence="1" id="KW-0732">Signal</keyword>
<evidence type="ECO:0000313" key="2">
    <source>
        <dbReference type="EMBL" id="MFD2068610.1"/>
    </source>
</evidence>
<evidence type="ECO:0008006" key="4">
    <source>
        <dbReference type="Google" id="ProtNLM"/>
    </source>
</evidence>
<dbReference type="EMBL" id="JBHUHV010000054">
    <property type="protein sequence ID" value="MFD2068610.1"/>
    <property type="molecule type" value="Genomic_DNA"/>
</dbReference>
<name>A0ABW4X3N6_9BACT</name>
<accession>A0ABW4X3N6</accession>
<dbReference type="PROSITE" id="PS51257">
    <property type="entry name" value="PROKAR_LIPOPROTEIN"/>
    <property type="match status" value="1"/>
</dbReference>
<feature type="signal peptide" evidence="1">
    <location>
        <begin position="1"/>
        <end position="28"/>
    </location>
</feature>
<comment type="caution">
    <text evidence="2">The sequence shown here is derived from an EMBL/GenBank/DDBJ whole genome shotgun (WGS) entry which is preliminary data.</text>
</comment>
<dbReference type="RefSeq" id="WP_229958931.1">
    <property type="nucleotide sequence ID" value="NZ_JAJJWI010000004.1"/>
</dbReference>
<gene>
    <name evidence="2" type="ORF">ACFSKU_17100</name>
</gene>
<protein>
    <recommendedName>
        <fullName evidence="4">Secreted protein</fullName>
    </recommendedName>
</protein>
<organism evidence="2 3">
    <name type="scientific">Pontibacter silvestris</name>
    <dbReference type="NCBI Taxonomy" id="2305183"/>
    <lineage>
        <taxon>Bacteria</taxon>
        <taxon>Pseudomonadati</taxon>
        <taxon>Bacteroidota</taxon>
        <taxon>Cytophagia</taxon>
        <taxon>Cytophagales</taxon>
        <taxon>Hymenobacteraceae</taxon>
        <taxon>Pontibacter</taxon>
    </lineage>
</organism>
<reference evidence="3" key="1">
    <citation type="journal article" date="2019" name="Int. J. Syst. Evol. Microbiol.">
        <title>The Global Catalogue of Microorganisms (GCM) 10K type strain sequencing project: providing services to taxonomists for standard genome sequencing and annotation.</title>
        <authorList>
            <consortium name="The Broad Institute Genomics Platform"/>
            <consortium name="The Broad Institute Genome Sequencing Center for Infectious Disease"/>
            <person name="Wu L."/>
            <person name="Ma J."/>
        </authorList>
    </citation>
    <scope>NUCLEOTIDE SEQUENCE [LARGE SCALE GENOMIC DNA]</scope>
    <source>
        <strain evidence="3">JCM 16545</strain>
    </source>
</reference>
<feature type="chain" id="PRO_5046282640" description="Secreted protein" evidence="1">
    <location>
        <begin position="29"/>
        <end position="112"/>
    </location>
</feature>
<proteinExistence type="predicted"/>
<keyword evidence="3" id="KW-1185">Reference proteome</keyword>